<feature type="signal peptide" evidence="1">
    <location>
        <begin position="1"/>
        <end position="21"/>
    </location>
</feature>
<dbReference type="NCBIfam" id="TIGR02791">
    <property type="entry name" value="VirB5"/>
    <property type="match status" value="1"/>
</dbReference>
<sequence length="233" mass="25132">MKHAAILVTCAALLAAPSLRAMPVYDAANHATVKLNQASNYAQFVQQVTQLKLQLDEAKRMYNAMNGVRGMGSLINNPAARHYLPKSASGLYNLSQGAGRTQGLSGSLEAIRRAAQIMTPAQAATPQTARMLDRQQTQIATMQATAEASYNAAGARFDTLQTLVNRVDLAQDPKAAADLANRINAENAMLQNEMIKLNMLAMIQSAQEKQLKQQARETMAKVGPGKPVYVSGY</sequence>
<dbReference type="CDD" id="cd14262">
    <property type="entry name" value="VirB5_like"/>
    <property type="match status" value="1"/>
</dbReference>
<reference evidence="2 3" key="1">
    <citation type="submission" date="2021-08" db="EMBL/GenBank/DDBJ databases">
        <title>Massilia sp. R798.</title>
        <authorList>
            <person name="Baek J.H."/>
            <person name="Jung H.S."/>
            <person name="Kim K.R."/>
            <person name="Jeon C.O."/>
        </authorList>
    </citation>
    <scope>NUCLEOTIDE SEQUENCE [LARGE SCALE GENOMIC DNA]</scope>
    <source>
        <strain evidence="2 3">R798</strain>
    </source>
</reference>
<dbReference type="Pfam" id="PF07996">
    <property type="entry name" value="T4SS"/>
    <property type="match status" value="1"/>
</dbReference>
<dbReference type="EMBL" id="JAFBIL020000003">
    <property type="protein sequence ID" value="MBZ2207149.1"/>
    <property type="molecule type" value="Genomic_DNA"/>
</dbReference>
<dbReference type="Proteomes" id="UP000809349">
    <property type="component" value="Unassembled WGS sequence"/>
</dbReference>
<accession>A0ABS7SLZ5</accession>
<protein>
    <submittedName>
        <fullName evidence="2">P-type DNA transfer protein VirB5</fullName>
    </submittedName>
</protein>
<evidence type="ECO:0000256" key="1">
    <source>
        <dbReference type="SAM" id="SignalP"/>
    </source>
</evidence>
<keyword evidence="3" id="KW-1185">Reference proteome</keyword>
<dbReference type="RefSeq" id="WP_223467652.1">
    <property type="nucleotide sequence ID" value="NZ_JAFBIL020000003.1"/>
</dbReference>
<feature type="chain" id="PRO_5047488480" evidence="1">
    <location>
        <begin position="22"/>
        <end position="233"/>
    </location>
</feature>
<keyword evidence="1" id="KW-0732">Signal</keyword>
<comment type="caution">
    <text evidence="2">The sequence shown here is derived from an EMBL/GenBank/DDBJ whole genome shotgun (WGS) entry which is preliminary data.</text>
</comment>
<dbReference type="InterPro" id="IPR023220">
    <property type="entry name" value="T4SS_VirB5-domain"/>
</dbReference>
<gene>
    <name evidence="2" type="primary">virB5</name>
    <name evidence="2" type="ORF">I4X03_007735</name>
</gene>
<dbReference type="SUPFAM" id="SSF101082">
    <property type="entry name" value="Typo IV secretion system protein TraC"/>
    <property type="match status" value="1"/>
</dbReference>
<dbReference type="Gene3D" id="1.20.58.430">
    <property type="entry name" value="Type IV secretion system, VirB5-domain"/>
    <property type="match status" value="1"/>
</dbReference>
<evidence type="ECO:0000313" key="3">
    <source>
        <dbReference type="Proteomes" id="UP000809349"/>
    </source>
</evidence>
<dbReference type="InterPro" id="IPR014158">
    <property type="entry name" value="T4SS_VirB5"/>
</dbReference>
<organism evidence="2 3">
    <name type="scientific">Massilia soli</name>
    <dbReference type="NCBI Taxonomy" id="2792854"/>
    <lineage>
        <taxon>Bacteria</taxon>
        <taxon>Pseudomonadati</taxon>
        <taxon>Pseudomonadota</taxon>
        <taxon>Betaproteobacteria</taxon>
        <taxon>Burkholderiales</taxon>
        <taxon>Oxalobacteraceae</taxon>
        <taxon>Telluria group</taxon>
        <taxon>Massilia</taxon>
    </lineage>
</organism>
<evidence type="ECO:0000313" key="2">
    <source>
        <dbReference type="EMBL" id="MBZ2207149.1"/>
    </source>
</evidence>
<proteinExistence type="predicted"/>
<name>A0ABS7SLZ5_9BURK</name>